<reference evidence="1 2" key="1">
    <citation type="journal article" date="2017" name="Infect. Genet. Evol.">
        <title>The new phylogeny of the genus Mycobacterium: The old and the news.</title>
        <authorList>
            <person name="Tortoli E."/>
            <person name="Fedrizzi T."/>
            <person name="Meehan C.J."/>
            <person name="Trovato A."/>
            <person name="Grottola A."/>
            <person name="Giacobazzi E."/>
            <person name="Serpini G.F."/>
            <person name="Tagliazucchi S."/>
            <person name="Fabio A."/>
            <person name="Bettua C."/>
            <person name="Bertorelli R."/>
            <person name="Frascaro F."/>
            <person name="De Sanctis V."/>
            <person name="Pecorari M."/>
            <person name="Jousson O."/>
            <person name="Segata N."/>
            <person name="Cirillo D.M."/>
        </authorList>
    </citation>
    <scope>NUCLEOTIDE SEQUENCE [LARGE SCALE GENOMIC DNA]</scope>
    <source>
        <strain evidence="1 2">CIP1034565</strain>
    </source>
</reference>
<dbReference type="Pfam" id="PF10604">
    <property type="entry name" value="Polyketide_cyc2"/>
    <property type="match status" value="1"/>
</dbReference>
<comment type="caution">
    <text evidence="1">The sequence shown here is derived from an EMBL/GenBank/DDBJ whole genome shotgun (WGS) entry which is preliminary data.</text>
</comment>
<dbReference type="InterPro" id="IPR019587">
    <property type="entry name" value="Polyketide_cyclase/dehydratase"/>
</dbReference>
<accession>A0A2G5PA32</accession>
<evidence type="ECO:0000313" key="2">
    <source>
        <dbReference type="Proteomes" id="UP000230551"/>
    </source>
</evidence>
<dbReference type="InterPro" id="IPR023393">
    <property type="entry name" value="START-like_dom_sf"/>
</dbReference>
<dbReference type="STRING" id="85968.GCA_900073015_02656"/>
<dbReference type="Proteomes" id="UP000230551">
    <property type="component" value="Unassembled WGS sequence"/>
</dbReference>
<organism evidence="1 2">
    <name type="scientific">Mycolicibacterium brumae</name>
    <dbReference type="NCBI Taxonomy" id="85968"/>
    <lineage>
        <taxon>Bacteria</taxon>
        <taxon>Bacillati</taxon>
        <taxon>Actinomycetota</taxon>
        <taxon>Actinomycetes</taxon>
        <taxon>Mycobacteriales</taxon>
        <taxon>Mycobacteriaceae</taxon>
        <taxon>Mycolicibacterium</taxon>
    </lineage>
</organism>
<proteinExistence type="predicted"/>
<keyword evidence="2" id="KW-1185">Reference proteome</keyword>
<sequence length="146" mass="15896">MQIDKTVQSPASPAETFAFLADFTTTEQWDPGTERTERVSGDGGVGTVYRNTSRFLGRSTELSYVVREYQPDTRVVLRGENKSVIAHDTMTVTPAAGGGATVRYQARFDLKGLARLAAPLFVPAFARLGNAGADQLQRTLNRLGSR</sequence>
<gene>
    <name evidence="1" type="ORF">CQY22_010220</name>
</gene>
<dbReference type="OrthoDB" id="3371087at2"/>
<dbReference type="AlphaFoldDB" id="A0A2G5PA32"/>
<protein>
    <submittedName>
        <fullName evidence="1">Polyketide cyclase</fullName>
    </submittedName>
</protein>
<dbReference type="Gene3D" id="3.30.530.20">
    <property type="match status" value="1"/>
</dbReference>
<dbReference type="EMBL" id="PDCN02000011">
    <property type="protein sequence ID" value="PIB75229.1"/>
    <property type="molecule type" value="Genomic_DNA"/>
</dbReference>
<dbReference type="SUPFAM" id="SSF55961">
    <property type="entry name" value="Bet v1-like"/>
    <property type="match status" value="1"/>
</dbReference>
<dbReference type="RefSeq" id="WP_090589828.1">
    <property type="nucleotide sequence ID" value="NZ_CP104302.1"/>
</dbReference>
<name>A0A2G5PA32_9MYCO</name>
<evidence type="ECO:0000313" key="1">
    <source>
        <dbReference type="EMBL" id="PIB75229.1"/>
    </source>
</evidence>